<gene>
    <name evidence="2" type="ORF">FEZ63_15950</name>
</gene>
<dbReference type="Pfam" id="PF13524">
    <property type="entry name" value="Glyco_trans_1_2"/>
    <property type="match status" value="1"/>
</dbReference>
<evidence type="ECO:0000313" key="3">
    <source>
        <dbReference type="Proteomes" id="UP000325684"/>
    </source>
</evidence>
<comment type="caution">
    <text evidence="2">The sequence shown here is derived from an EMBL/GenBank/DDBJ whole genome shotgun (WGS) entry which is preliminary data.</text>
</comment>
<name>A0A5N3P871_9HYPH</name>
<keyword evidence="3" id="KW-1185">Reference proteome</keyword>
<dbReference type="PANTHER" id="PTHR45947:SF3">
    <property type="entry name" value="SULFOQUINOVOSYL TRANSFERASE SQD2"/>
    <property type="match status" value="1"/>
</dbReference>
<dbReference type="Proteomes" id="UP000325684">
    <property type="component" value="Unassembled WGS sequence"/>
</dbReference>
<dbReference type="AlphaFoldDB" id="A0A5N3P871"/>
<organism evidence="2 3">
    <name type="scientific">Microvirga brassicacearum</name>
    <dbReference type="NCBI Taxonomy" id="2580413"/>
    <lineage>
        <taxon>Bacteria</taxon>
        <taxon>Pseudomonadati</taxon>
        <taxon>Pseudomonadota</taxon>
        <taxon>Alphaproteobacteria</taxon>
        <taxon>Hyphomicrobiales</taxon>
        <taxon>Methylobacteriaceae</taxon>
        <taxon>Microvirga</taxon>
    </lineage>
</organism>
<accession>A0A5N3P871</accession>
<dbReference type="InterPro" id="IPR050194">
    <property type="entry name" value="Glycosyltransferase_grp1"/>
</dbReference>
<dbReference type="SUPFAM" id="SSF53756">
    <property type="entry name" value="UDP-Glycosyltransferase/glycogen phosphorylase"/>
    <property type="match status" value="1"/>
</dbReference>
<dbReference type="GO" id="GO:0016757">
    <property type="term" value="F:glycosyltransferase activity"/>
    <property type="evidence" value="ECO:0007669"/>
    <property type="project" value="TreeGrafter"/>
</dbReference>
<dbReference type="RefSeq" id="WP_150946243.1">
    <property type="nucleotide sequence ID" value="NZ_VCMV01000025.1"/>
</dbReference>
<dbReference type="CDD" id="cd03801">
    <property type="entry name" value="GT4_PimA-like"/>
    <property type="match status" value="1"/>
</dbReference>
<protein>
    <submittedName>
        <fullName evidence="2">Glycosyltransferase</fullName>
    </submittedName>
</protein>
<dbReference type="InterPro" id="IPR055259">
    <property type="entry name" value="YkvP/CgeB_Glyco_trans-like"/>
</dbReference>
<dbReference type="Gene3D" id="3.40.50.2000">
    <property type="entry name" value="Glycogen Phosphorylase B"/>
    <property type="match status" value="2"/>
</dbReference>
<dbReference type="PANTHER" id="PTHR45947">
    <property type="entry name" value="SULFOQUINOVOSYL TRANSFERASE SQD2"/>
    <property type="match status" value="1"/>
</dbReference>
<dbReference type="EMBL" id="VCMV01000025">
    <property type="protein sequence ID" value="KAB0265926.1"/>
    <property type="molecule type" value="Genomic_DNA"/>
</dbReference>
<sequence>MKIVYFTHSLSSCWNHGNAHFLRGVLRDLLHRGHQVVVYEPENAWSLENLLRDHGPSGLDPYHNFYPELTSRTFAQDADLDTLLADADVTIVHEWNDPRLVAAVGRIRRDGAQFRLLFHDTHHRAVSDPEAIRQFDLDDYDGVLAFGEALAEVYRRWGWGDRVHVWHEAADTRLFRPPVESTERSGLVWIGNWGDDERSAELERFLFRPAQVVGLPLEVYGVRYPEHAIEMLDRYHVAYRGWLPNARAPEIYAQRLATVHVPRSFYVDMLPGIPTIRVFEALACGIPLVCAPWHDSEGLFQPGTDYLVARDEAEMERHLRAIRNDAELRRSLAENGLSTIRNRHSCAHRVDRLLAIIDTYGTTAPAEMSA</sequence>
<proteinExistence type="predicted"/>
<evidence type="ECO:0000313" key="2">
    <source>
        <dbReference type="EMBL" id="KAB0265926.1"/>
    </source>
</evidence>
<evidence type="ECO:0000259" key="1">
    <source>
        <dbReference type="Pfam" id="PF13524"/>
    </source>
</evidence>
<keyword evidence="2" id="KW-0808">Transferase</keyword>
<reference evidence="2 3" key="1">
    <citation type="journal article" date="2019" name="Microorganisms">
        <title>Genome Insights into the Novel Species Microvirga brassicacearum, a Rapeseed Endophyte with Biotechnological Potential.</title>
        <authorList>
            <person name="Jimenez-Gomez A."/>
            <person name="Saati-Santamaria Z."/>
            <person name="Igual J.M."/>
            <person name="Rivas R."/>
            <person name="Mateos P.F."/>
            <person name="Garcia-Fraile P."/>
        </authorList>
    </citation>
    <scope>NUCLEOTIDE SEQUENCE [LARGE SCALE GENOMIC DNA]</scope>
    <source>
        <strain evidence="2 3">CDVBN77</strain>
    </source>
</reference>
<feature type="domain" description="Spore protein YkvP/CgeB glycosyl transferase-like" evidence="1">
    <location>
        <begin position="204"/>
        <end position="355"/>
    </location>
</feature>
<dbReference type="OrthoDB" id="9813806at2"/>